<dbReference type="Gene3D" id="2.30.30.40">
    <property type="entry name" value="SH3 Domains"/>
    <property type="match status" value="1"/>
</dbReference>
<comment type="caution">
    <text evidence="2">The sequence shown here is derived from an EMBL/GenBank/DDBJ whole genome shotgun (WGS) entry which is preliminary data.</text>
</comment>
<dbReference type="GO" id="GO:0007165">
    <property type="term" value="P:signal transduction"/>
    <property type="evidence" value="ECO:0007669"/>
    <property type="project" value="InterPro"/>
</dbReference>
<accession>A0A6N7LVC7</accession>
<dbReference type="InterPro" id="IPR002545">
    <property type="entry name" value="CheW-lke_dom"/>
</dbReference>
<reference evidence="2 3" key="1">
    <citation type="submission" date="2019-10" db="EMBL/GenBank/DDBJ databases">
        <title>Alcanivorax sp.PA15-N-34 draft genome sequence.</title>
        <authorList>
            <person name="Liao X."/>
            <person name="Shao Z."/>
        </authorList>
    </citation>
    <scope>NUCLEOTIDE SEQUENCE [LARGE SCALE GENOMIC DNA]</scope>
    <source>
        <strain evidence="2 3">PA15-N-34</strain>
    </source>
</reference>
<organism evidence="2 3">
    <name type="scientific">Alcanivorax sediminis</name>
    <dbReference type="NCBI Taxonomy" id="2663008"/>
    <lineage>
        <taxon>Bacteria</taxon>
        <taxon>Pseudomonadati</taxon>
        <taxon>Pseudomonadota</taxon>
        <taxon>Gammaproteobacteria</taxon>
        <taxon>Oceanospirillales</taxon>
        <taxon>Alcanivoracaceae</taxon>
        <taxon>Alcanivorax</taxon>
    </lineage>
</organism>
<dbReference type="SUPFAM" id="SSF50341">
    <property type="entry name" value="CheW-like"/>
    <property type="match status" value="1"/>
</dbReference>
<dbReference type="EMBL" id="WIRE01000001">
    <property type="protein sequence ID" value="MQX52090.1"/>
    <property type="molecule type" value="Genomic_DNA"/>
</dbReference>
<evidence type="ECO:0000259" key="1">
    <source>
        <dbReference type="PROSITE" id="PS50851"/>
    </source>
</evidence>
<dbReference type="RefSeq" id="WP_153498838.1">
    <property type="nucleotide sequence ID" value="NZ_JBMZXE010000004.1"/>
</dbReference>
<proteinExistence type="predicted"/>
<dbReference type="Gene3D" id="2.40.50.180">
    <property type="entry name" value="CheA-289, Domain 4"/>
    <property type="match status" value="1"/>
</dbReference>
<dbReference type="Pfam" id="PF01584">
    <property type="entry name" value="CheW"/>
    <property type="match status" value="1"/>
</dbReference>
<sequence>MSSLPTEISSLLIPMQGRPWLVPNIVVAEVIPLRQPDRPGHGPEWLLGWLSWRDQNIPLVSFERLNESGQITIGQDARIAVLNTVTGKRPFYAVIVQGIPRLIKVGKDDPVEEPVDTGPAESMYIQVAGDLAVIPDLDAIEGAVSGLQI</sequence>
<name>A0A6N7LVC7_9GAMM</name>
<dbReference type="Proteomes" id="UP000469421">
    <property type="component" value="Unassembled WGS sequence"/>
</dbReference>
<evidence type="ECO:0000313" key="2">
    <source>
        <dbReference type="EMBL" id="MQX52090.1"/>
    </source>
</evidence>
<dbReference type="PROSITE" id="PS50851">
    <property type="entry name" value="CHEW"/>
    <property type="match status" value="1"/>
</dbReference>
<gene>
    <name evidence="2" type="ORF">GFN93_02445</name>
</gene>
<dbReference type="InterPro" id="IPR036061">
    <property type="entry name" value="CheW-like_dom_sf"/>
</dbReference>
<feature type="domain" description="CheW-like" evidence="1">
    <location>
        <begin position="7"/>
        <end position="146"/>
    </location>
</feature>
<protein>
    <submittedName>
        <fullName evidence="2">Chemotaxis protein CheW</fullName>
    </submittedName>
</protein>
<dbReference type="GO" id="GO:0006935">
    <property type="term" value="P:chemotaxis"/>
    <property type="evidence" value="ECO:0007669"/>
    <property type="project" value="InterPro"/>
</dbReference>
<evidence type="ECO:0000313" key="3">
    <source>
        <dbReference type="Proteomes" id="UP000469421"/>
    </source>
</evidence>
<dbReference type="AlphaFoldDB" id="A0A6N7LVC7"/>
<keyword evidence="3" id="KW-1185">Reference proteome</keyword>